<comment type="function">
    <text evidence="2">Binds amino acids.</text>
</comment>
<dbReference type="GO" id="GO:0016597">
    <property type="term" value="F:amino acid binding"/>
    <property type="evidence" value="ECO:0007669"/>
    <property type="project" value="UniProtKB-UniRule"/>
</dbReference>
<evidence type="ECO:0000259" key="4">
    <source>
        <dbReference type="PROSITE" id="PS51671"/>
    </source>
</evidence>
<name>A0A833VH17_9POAL</name>
<dbReference type="PANTHER" id="PTHR31096">
    <property type="entry name" value="ACT DOMAIN-CONTAINING PROTEIN ACR4-RELATED"/>
    <property type="match status" value="1"/>
</dbReference>
<dbReference type="SUPFAM" id="SSF55021">
    <property type="entry name" value="ACT-like"/>
    <property type="match status" value="3"/>
</dbReference>
<dbReference type="EMBL" id="SWLB01000019">
    <property type="protein sequence ID" value="KAF3325890.1"/>
    <property type="molecule type" value="Genomic_DNA"/>
</dbReference>
<feature type="compositionally biased region" description="Basic and acidic residues" evidence="3">
    <location>
        <begin position="156"/>
        <end position="177"/>
    </location>
</feature>
<keyword evidence="6" id="KW-1185">Reference proteome</keyword>
<keyword evidence="1 2" id="KW-0677">Repeat</keyword>
<feature type="region of interest" description="Disordered" evidence="3">
    <location>
        <begin position="156"/>
        <end position="178"/>
    </location>
</feature>
<evidence type="ECO:0000256" key="3">
    <source>
        <dbReference type="SAM" id="MobiDB-lite"/>
    </source>
</evidence>
<dbReference type="PANTHER" id="PTHR31096:SF50">
    <property type="entry name" value="ACT DOMAIN-CONTAINING PROTEIN ACR2"/>
    <property type="match status" value="1"/>
</dbReference>
<sequence length="518" mass="58107">MGCYDCHEPTLFCGPTFIINAPPSPNSGLASLSLSPTEEVLMELAKYPMEACRPYFDPDFENFNQRIYGPRVTVDNESCENCTVIKVNSLTEQDLLLEVLQVLTDMDLCITKSYISSDAGWFMDVFHVKDQNSNKVQDKSAISFIQQAIGAGWIHHDSEPRKQKEATLSPKHEEKSSSDCTEIEMIGPNRPGIFSEISAVLAEQGCNIVEAHAWTHNDCLACVAKISSDEPTSPQINDPSRLATIKDHLSTVLHSGGVKARFLGCNSMVGQADAERRLHQLMFARRDFDHHYYSEIDVRKYDLGEGRRTVVSVDGCNEKRYSVVNVECLDRPRLMFDTVCTLADMHYVVFHASIVSHGPFASQEYYIRHKNGCVLDSADEKQLIVKCLEAAIERRICEGVRLELCTENNMGLLSYITRVLRENGLTVAHADIETKGENATNVLYVQDISGNSNIDQTVLETIKKQLDPLAFQVKHYEVSSLSSSPRRKSSMSPERDAISFVSLLRSKIERFSHGFISM</sequence>
<dbReference type="InterPro" id="IPR002912">
    <property type="entry name" value="ACT_dom"/>
</dbReference>
<dbReference type="Proteomes" id="UP000623129">
    <property type="component" value="Unassembled WGS sequence"/>
</dbReference>
<dbReference type="AlphaFoldDB" id="A0A833VH17"/>
<evidence type="ECO:0000256" key="2">
    <source>
        <dbReference type="RuleBase" id="RU369043"/>
    </source>
</evidence>
<dbReference type="PROSITE" id="PS51671">
    <property type="entry name" value="ACT"/>
    <property type="match status" value="2"/>
</dbReference>
<evidence type="ECO:0000256" key="1">
    <source>
        <dbReference type="ARBA" id="ARBA00022737"/>
    </source>
</evidence>
<reference evidence="5" key="1">
    <citation type="submission" date="2020-01" db="EMBL/GenBank/DDBJ databases">
        <title>Genome sequence of Kobresia littledalei, the first chromosome-level genome in the family Cyperaceae.</title>
        <authorList>
            <person name="Qu G."/>
        </authorList>
    </citation>
    <scope>NUCLEOTIDE SEQUENCE</scope>
    <source>
        <strain evidence="5">C.B.Clarke</strain>
        <tissue evidence="5">Leaf</tissue>
    </source>
</reference>
<organism evidence="5 6">
    <name type="scientific">Carex littledalei</name>
    <dbReference type="NCBI Taxonomy" id="544730"/>
    <lineage>
        <taxon>Eukaryota</taxon>
        <taxon>Viridiplantae</taxon>
        <taxon>Streptophyta</taxon>
        <taxon>Embryophyta</taxon>
        <taxon>Tracheophyta</taxon>
        <taxon>Spermatophyta</taxon>
        <taxon>Magnoliopsida</taxon>
        <taxon>Liliopsida</taxon>
        <taxon>Poales</taxon>
        <taxon>Cyperaceae</taxon>
        <taxon>Cyperoideae</taxon>
        <taxon>Cariceae</taxon>
        <taxon>Carex</taxon>
        <taxon>Carex subgen. Euthyceras</taxon>
    </lineage>
</organism>
<feature type="domain" description="ACT" evidence="4">
    <location>
        <begin position="182"/>
        <end position="263"/>
    </location>
</feature>
<evidence type="ECO:0000313" key="6">
    <source>
        <dbReference type="Proteomes" id="UP000623129"/>
    </source>
</evidence>
<dbReference type="InterPro" id="IPR040217">
    <property type="entry name" value="ACR1-12"/>
</dbReference>
<evidence type="ECO:0000313" key="5">
    <source>
        <dbReference type="EMBL" id="KAF3325890.1"/>
    </source>
</evidence>
<dbReference type="CDD" id="cd04897">
    <property type="entry name" value="ACT_ACR_3"/>
    <property type="match status" value="1"/>
</dbReference>
<dbReference type="InterPro" id="IPR045865">
    <property type="entry name" value="ACT-like_dom_sf"/>
</dbReference>
<proteinExistence type="predicted"/>
<comment type="caution">
    <text evidence="5">The sequence shown here is derived from an EMBL/GenBank/DDBJ whole genome shotgun (WGS) entry which is preliminary data.</text>
</comment>
<dbReference type="Gene3D" id="3.30.70.260">
    <property type="match status" value="1"/>
</dbReference>
<dbReference type="OrthoDB" id="2019938at2759"/>
<dbReference type="Pfam" id="PF13740">
    <property type="entry name" value="ACT_6"/>
    <property type="match status" value="1"/>
</dbReference>
<feature type="domain" description="ACT" evidence="4">
    <location>
        <begin position="401"/>
        <end position="481"/>
    </location>
</feature>
<gene>
    <name evidence="5" type="ORF">FCM35_KLT08970</name>
</gene>
<accession>A0A833VH17</accession>
<protein>
    <recommendedName>
        <fullName evidence="2">ACT domain-containing protein ACR</fullName>
    </recommendedName>
    <alternativeName>
        <fullName evidence="2">Protein ACT DOMAIN REPEATS</fullName>
    </alternativeName>
</protein>